<accession>A0A378WWP7</accession>
<dbReference type="Proteomes" id="UP000255082">
    <property type="component" value="Unassembled WGS sequence"/>
</dbReference>
<reference evidence="1 2" key="1">
    <citation type="submission" date="2018-06" db="EMBL/GenBank/DDBJ databases">
        <authorList>
            <consortium name="Pathogen Informatics"/>
            <person name="Doyle S."/>
        </authorList>
    </citation>
    <scope>NUCLEOTIDE SEQUENCE [LARGE SCALE GENOMIC DNA]</scope>
    <source>
        <strain evidence="1 2">NCTC13184</strain>
    </source>
</reference>
<dbReference type="EMBL" id="UGRU01000001">
    <property type="protein sequence ID" value="SUA45638.1"/>
    <property type="molecule type" value="Genomic_DNA"/>
</dbReference>
<evidence type="ECO:0000313" key="1">
    <source>
        <dbReference type="EMBL" id="SUA45638.1"/>
    </source>
</evidence>
<proteinExistence type="predicted"/>
<gene>
    <name evidence="1" type="ORF">NCTC13184_04162</name>
</gene>
<sequence length="30" mass="3054">MSMENHQPQVVSEPGGIAITTAVGSVSVDL</sequence>
<protein>
    <submittedName>
        <fullName evidence="1">Uncharacterized protein</fullName>
    </submittedName>
</protein>
<organism evidence="1 2">
    <name type="scientific">Nocardia africana</name>
    <dbReference type="NCBI Taxonomy" id="134964"/>
    <lineage>
        <taxon>Bacteria</taxon>
        <taxon>Bacillati</taxon>
        <taxon>Actinomycetota</taxon>
        <taxon>Actinomycetes</taxon>
        <taxon>Mycobacteriales</taxon>
        <taxon>Nocardiaceae</taxon>
        <taxon>Nocardia</taxon>
    </lineage>
</organism>
<name>A0A378WWP7_9NOCA</name>
<dbReference type="AlphaFoldDB" id="A0A378WWP7"/>
<evidence type="ECO:0000313" key="2">
    <source>
        <dbReference type="Proteomes" id="UP000255082"/>
    </source>
</evidence>